<dbReference type="Proteomes" id="UP001595791">
    <property type="component" value="Unassembled WGS sequence"/>
</dbReference>
<feature type="signal peptide" evidence="1">
    <location>
        <begin position="1"/>
        <end position="17"/>
    </location>
</feature>
<dbReference type="RefSeq" id="WP_378166617.1">
    <property type="nucleotide sequence ID" value="NZ_JBHSBU010000001.1"/>
</dbReference>
<gene>
    <name evidence="2" type="ORF">ACFOW7_17230</name>
</gene>
<dbReference type="InterPro" id="IPR022061">
    <property type="entry name" value="DUF3617"/>
</dbReference>
<evidence type="ECO:0000256" key="1">
    <source>
        <dbReference type="SAM" id="SignalP"/>
    </source>
</evidence>
<feature type="chain" id="PRO_5046752548" evidence="1">
    <location>
        <begin position="18"/>
        <end position="141"/>
    </location>
</feature>
<dbReference type="Pfam" id="PF12276">
    <property type="entry name" value="DUF3617"/>
    <property type="match status" value="1"/>
</dbReference>
<protein>
    <submittedName>
        <fullName evidence="2">DUF3617 domain-containing protein</fullName>
    </submittedName>
</protein>
<name>A0ABV8MTV4_9NEIS</name>
<organism evidence="2 3">
    <name type="scientific">Chitinimonas lacunae</name>
    <dbReference type="NCBI Taxonomy" id="1963018"/>
    <lineage>
        <taxon>Bacteria</taxon>
        <taxon>Pseudomonadati</taxon>
        <taxon>Pseudomonadota</taxon>
        <taxon>Betaproteobacteria</taxon>
        <taxon>Neisseriales</taxon>
        <taxon>Chitinibacteraceae</taxon>
        <taxon>Chitinimonas</taxon>
    </lineage>
</organism>
<proteinExistence type="predicted"/>
<dbReference type="EMBL" id="JBHSBU010000001">
    <property type="protein sequence ID" value="MFC4161082.1"/>
    <property type="molecule type" value="Genomic_DNA"/>
</dbReference>
<accession>A0ABV8MTV4</accession>
<keyword evidence="3" id="KW-1185">Reference proteome</keyword>
<evidence type="ECO:0000313" key="3">
    <source>
        <dbReference type="Proteomes" id="UP001595791"/>
    </source>
</evidence>
<keyword evidence="1" id="KW-0732">Signal</keyword>
<sequence>MRLIALFALIAASAAHAEPQATPGQWEITTKMSMSGAQKMDMPPMTVKFCLKPEDAKDWRKQTMANDQSGQNKDCKILEQNVSGNTVKFRMRCEGKQATDIAGEISYQPKSFNGRTTINTQTGQGNMTIRNEFNARHLGNC</sequence>
<comment type="caution">
    <text evidence="2">The sequence shown here is derived from an EMBL/GenBank/DDBJ whole genome shotgun (WGS) entry which is preliminary data.</text>
</comment>
<evidence type="ECO:0000313" key="2">
    <source>
        <dbReference type="EMBL" id="MFC4161082.1"/>
    </source>
</evidence>
<reference evidence="3" key="1">
    <citation type="journal article" date="2019" name="Int. J. Syst. Evol. Microbiol.">
        <title>The Global Catalogue of Microorganisms (GCM) 10K type strain sequencing project: providing services to taxonomists for standard genome sequencing and annotation.</title>
        <authorList>
            <consortium name="The Broad Institute Genomics Platform"/>
            <consortium name="The Broad Institute Genome Sequencing Center for Infectious Disease"/>
            <person name="Wu L."/>
            <person name="Ma J."/>
        </authorList>
    </citation>
    <scope>NUCLEOTIDE SEQUENCE [LARGE SCALE GENOMIC DNA]</scope>
    <source>
        <strain evidence="3">LMG 29894</strain>
    </source>
</reference>